<dbReference type="Proteomes" id="UP001320420">
    <property type="component" value="Unassembled WGS sequence"/>
</dbReference>
<feature type="compositionally biased region" description="Basic and acidic residues" evidence="1">
    <location>
        <begin position="379"/>
        <end position="406"/>
    </location>
</feature>
<dbReference type="AlphaFoldDB" id="A0AAN9V1Y0"/>
<gene>
    <name evidence="3" type="ORF">SLS62_004963</name>
</gene>
<sequence length="414" mass="45739">MDKYIIRVTAGPDYNIDKHVVVPVNRPEPIKISNPLMDSEVNVRLENYRGLPRGSPTTSPYFSTEPHASNKDKYSMAIRFTPRKPATSSPPSSPPGPNRQGESTVDEEKKEEADAEENDDEGEDDGALGEGISGLDLQFGNDFDHPIRDRLPPGFSYAMNIVKWWIDPGLEGDAYADRPYLYGPALSSFNALHAGAGAGAAGKPQHDDENDDGNGIGIWCEEGGDARGTKVRERLGAPPAAKDRMKWALRKENKERWVFEYGSTYVADFYNPYLDFSDFSLRLPGFTLPIMKYWDGQPLRSESNGGGGALPKTKKQKRSHTLRYVLRNRTTGDTYLVILFTLHLREDVNEDGSLKPEALEGLRQNGGKTEVVGEAGSGKVEESDSKDSKDYEQAREKFEGLDIGKGDDDDGGVD</sequence>
<comment type="caution">
    <text evidence="3">The sequence shown here is derived from an EMBL/GenBank/DDBJ whole genome shotgun (WGS) entry which is preliminary data.</text>
</comment>
<dbReference type="InterPro" id="IPR013897">
    <property type="entry name" value="Duc1"/>
</dbReference>
<evidence type="ECO:0000256" key="1">
    <source>
        <dbReference type="SAM" id="MobiDB-lite"/>
    </source>
</evidence>
<feature type="region of interest" description="Disordered" evidence="1">
    <location>
        <begin position="358"/>
        <end position="414"/>
    </location>
</feature>
<dbReference type="EMBL" id="JAKJXP020000032">
    <property type="protein sequence ID" value="KAK7753014.1"/>
    <property type="molecule type" value="Genomic_DNA"/>
</dbReference>
<accession>A0AAN9V1Y0</accession>
<dbReference type="Pfam" id="PF08588">
    <property type="entry name" value="Duc1"/>
    <property type="match status" value="1"/>
</dbReference>
<dbReference type="PANTHER" id="PTHR34826">
    <property type="entry name" value="UPF0590 PROTEIN C409.17C"/>
    <property type="match status" value="1"/>
</dbReference>
<feature type="region of interest" description="Disordered" evidence="1">
    <location>
        <begin position="49"/>
        <end position="137"/>
    </location>
</feature>
<protein>
    <recommendedName>
        <fullName evidence="2">Domain of unknown function at the cortex 1 domain-containing protein</fullName>
    </recommendedName>
</protein>
<proteinExistence type="predicted"/>
<keyword evidence="4" id="KW-1185">Reference proteome</keyword>
<feature type="compositionally biased region" description="Acidic residues" evidence="1">
    <location>
        <begin position="113"/>
        <end position="127"/>
    </location>
</feature>
<reference evidence="3 4" key="1">
    <citation type="submission" date="2024-02" db="EMBL/GenBank/DDBJ databases">
        <title>De novo assembly and annotation of 12 fungi associated with fruit tree decline syndrome in Ontario, Canada.</title>
        <authorList>
            <person name="Sulman M."/>
            <person name="Ellouze W."/>
            <person name="Ilyukhin E."/>
        </authorList>
    </citation>
    <scope>NUCLEOTIDE SEQUENCE [LARGE SCALE GENOMIC DNA]</scope>
    <source>
        <strain evidence="3 4">M11/M66-122</strain>
    </source>
</reference>
<dbReference type="PANTHER" id="PTHR34826:SF2">
    <property type="entry name" value="UPF0590 PROTEIN C409.17C"/>
    <property type="match status" value="1"/>
</dbReference>
<evidence type="ECO:0000313" key="3">
    <source>
        <dbReference type="EMBL" id="KAK7753014.1"/>
    </source>
</evidence>
<name>A0AAN9V1Y0_9PEZI</name>
<evidence type="ECO:0000259" key="2">
    <source>
        <dbReference type="Pfam" id="PF08588"/>
    </source>
</evidence>
<evidence type="ECO:0000313" key="4">
    <source>
        <dbReference type="Proteomes" id="UP001320420"/>
    </source>
</evidence>
<organism evidence="3 4">
    <name type="scientific">Diatrype stigma</name>
    <dbReference type="NCBI Taxonomy" id="117547"/>
    <lineage>
        <taxon>Eukaryota</taxon>
        <taxon>Fungi</taxon>
        <taxon>Dikarya</taxon>
        <taxon>Ascomycota</taxon>
        <taxon>Pezizomycotina</taxon>
        <taxon>Sordariomycetes</taxon>
        <taxon>Xylariomycetidae</taxon>
        <taxon>Xylariales</taxon>
        <taxon>Diatrypaceae</taxon>
        <taxon>Diatrype</taxon>
    </lineage>
</organism>
<feature type="domain" description="Domain of unknown function at the cortex 1" evidence="2">
    <location>
        <begin position="6"/>
        <end position="342"/>
    </location>
</feature>